<keyword evidence="3" id="KW-0812">Transmembrane</keyword>
<evidence type="ECO:0000313" key="7">
    <source>
        <dbReference type="EMBL" id="KAF9601734.1"/>
    </source>
</evidence>
<evidence type="ECO:0000256" key="2">
    <source>
        <dbReference type="ARBA" id="ARBA00022448"/>
    </source>
</evidence>
<evidence type="ECO:0000256" key="5">
    <source>
        <dbReference type="ARBA" id="ARBA00023136"/>
    </source>
</evidence>
<dbReference type="GO" id="GO:0042626">
    <property type="term" value="F:ATPase-coupled transmembrane transporter activity"/>
    <property type="evidence" value="ECO:0007669"/>
    <property type="project" value="TreeGrafter"/>
</dbReference>
<dbReference type="Pfam" id="PF00005">
    <property type="entry name" value="ABC_tran"/>
    <property type="match status" value="1"/>
</dbReference>
<evidence type="ECO:0000259" key="6">
    <source>
        <dbReference type="Pfam" id="PF00005"/>
    </source>
</evidence>
<dbReference type="EMBL" id="JADFTS010000006">
    <property type="protein sequence ID" value="KAF9601734.1"/>
    <property type="molecule type" value="Genomic_DNA"/>
</dbReference>
<name>A0A835LSF4_9MAGN</name>
<dbReference type="PANTHER" id="PTHR48041">
    <property type="entry name" value="ABC TRANSPORTER G FAMILY MEMBER 28"/>
    <property type="match status" value="1"/>
</dbReference>
<evidence type="ECO:0000256" key="3">
    <source>
        <dbReference type="ARBA" id="ARBA00022692"/>
    </source>
</evidence>
<proteinExistence type="predicted"/>
<reference evidence="7 8" key="1">
    <citation type="submission" date="2020-10" db="EMBL/GenBank/DDBJ databases">
        <title>The Coptis chinensis genome and diversification of protoberbering-type alkaloids.</title>
        <authorList>
            <person name="Wang B."/>
            <person name="Shu S."/>
            <person name="Song C."/>
            <person name="Liu Y."/>
        </authorList>
    </citation>
    <scope>NUCLEOTIDE SEQUENCE [LARGE SCALE GENOMIC DNA]</scope>
    <source>
        <strain evidence="7">HL-2020</strain>
        <tissue evidence="7">Leaf</tissue>
    </source>
</reference>
<sequence length="154" mass="17294">MLTVEETLMFFAEFWLPRSLSRSKKKARVQALINQLGLRNGAKTVIGNERHRGVSGGERRSVSIGIDIIHDLIILFLDEPISGFDSTSAFMVVKVLQRIAKSGSVVIIPIHQPSYRIISLLDKLSFLSRGQTVFYGSPSTIPLYFSEFGHRPLY</sequence>
<accession>A0A835LSF4</accession>
<dbReference type="OrthoDB" id="66620at2759"/>
<keyword evidence="5" id="KW-0472">Membrane</keyword>
<keyword evidence="2" id="KW-0813">Transport</keyword>
<dbReference type="GO" id="GO:0016887">
    <property type="term" value="F:ATP hydrolysis activity"/>
    <property type="evidence" value="ECO:0007669"/>
    <property type="project" value="InterPro"/>
</dbReference>
<dbReference type="Gene3D" id="3.40.50.300">
    <property type="entry name" value="P-loop containing nucleotide triphosphate hydrolases"/>
    <property type="match status" value="1"/>
</dbReference>
<dbReference type="Proteomes" id="UP000631114">
    <property type="component" value="Unassembled WGS sequence"/>
</dbReference>
<dbReference type="InterPro" id="IPR003439">
    <property type="entry name" value="ABC_transporter-like_ATP-bd"/>
</dbReference>
<dbReference type="GO" id="GO:0005524">
    <property type="term" value="F:ATP binding"/>
    <property type="evidence" value="ECO:0007669"/>
    <property type="project" value="InterPro"/>
</dbReference>
<comment type="caution">
    <text evidence="7">The sequence shown here is derived from an EMBL/GenBank/DDBJ whole genome shotgun (WGS) entry which is preliminary data.</text>
</comment>
<dbReference type="SUPFAM" id="SSF52540">
    <property type="entry name" value="P-loop containing nucleoside triphosphate hydrolases"/>
    <property type="match status" value="1"/>
</dbReference>
<evidence type="ECO:0000256" key="1">
    <source>
        <dbReference type="ARBA" id="ARBA00004141"/>
    </source>
</evidence>
<feature type="domain" description="ABC transporter" evidence="6">
    <location>
        <begin position="4"/>
        <end position="81"/>
    </location>
</feature>
<dbReference type="AlphaFoldDB" id="A0A835LSF4"/>
<keyword evidence="8" id="KW-1185">Reference proteome</keyword>
<keyword evidence="4" id="KW-1133">Transmembrane helix</keyword>
<evidence type="ECO:0000313" key="8">
    <source>
        <dbReference type="Proteomes" id="UP000631114"/>
    </source>
</evidence>
<protein>
    <recommendedName>
        <fullName evidence="6">ABC transporter domain-containing protein</fullName>
    </recommendedName>
</protein>
<dbReference type="GO" id="GO:0016020">
    <property type="term" value="C:membrane"/>
    <property type="evidence" value="ECO:0007669"/>
    <property type="project" value="UniProtKB-SubCell"/>
</dbReference>
<evidence type="ECO:0000256" key="4">
    <source>
        <dbReference type="ARBA" id="ARBA00022989"/>
    </source>
</evidence>
<comment type="subcellular location">
    <subcellularLocation>
        <location evidence="1">Membrane</location>
        <topology evidence="1">Multi-pass membrane protein</topology>
    </subcellularLocation>
</comment>
<organism evidence="7 8">
    <name type="scientific">Coptis chinensis</name>
    <dbReference type="NCBI Taxonomy" id="261450"/>
    <lineage>
        <taxon>Eukaryota</taxon>
        <taxon>Viridiplantae</taxon>
        <taxon>Streptophyta</taxon>
        <taxon>Embryophyta</taxon>
        <taxon>Tracheophyta</taxon>
        <taxon>Spermatophyta</taxon>
        <taxon>Magnoliopsida</taxon>
        <taxon>Ranunculales</taxon>
        <taxon>Ranunculaceae</taxon>
        <taxon>Coptidoideae</taxon>
        <taxon>Coptis</taxon>
    </lineage>
</organism>
<dbReference type="InterPro" id="IPR027417">
    <property type="entry name" value="P-loop_NTPase"/>
</dbReference>
<dbReference type="InterPro" id="IPR050352">
    <property type="entry name" value="ABCG_transporters"/>
</dbReference>
<gene>
    <name evidence="7" type="ORF">IFM89_022821</name>
</gene>
<dbReference type="PANTHER" id="PTHR48041:SF11">
    <property type="entry name" value="ABC TRANSPORTER G FAMILY MEMBER 16"/>
    <property type="match status" value="1"/>
</dbReference>